<accession>A0A1R3GPS8</accession>
<reference evidence="2" key="1">
    <citation type="submission" date="2013-09" db="EMBL/GenBank/DDBJ databases">
        <title>Corchorus olitorius genome sequencing.</title>
        <authorList>
            <person name="Alam M."/>
            <person name="Haque M.S."/>
            <person name="Islam M.S."/>
            <person name="Emdad E.M."/>
            <person name="Islam M.M."/>
            <person name="Ahmed B."/>
            <person name="Halim A."/>
            <person name="Hossen Q.M.M."/>
            <person name="Hossain M.Z."/>
            <person name="Ahmed R."/>
            <person name="Khan M.M."/>
            <person name="Islam R."/>
            <person name="Rashid M.M."/>
            <person name="Khan S.A."/>
            <person name="Rahman M.S."/>
            <person name="Alam M."/>
            <person name="Yahiya A.S."/>
            <person name="Khan M.S."/>
            <person name="Azam M.S."/>
            <person name="Haque T."/>
            <person name="Lashkar M.Z.H."/>
            <person name="Akhand A.I."/>
            <person name="Morshed G."/>
            <person name="Roy S."/>
            <person name="Uddin K.S."/>
            <person name="Rabeya T."/>
            <person name="Hossain A.S."/>
            <person name="Chowdhury A."/>
            <person name="Snigdha A.R."/>
            <person name="Mortoza M.S."/>
            <person name="Matin S.A."/>
            <person name="Hoque S.M.E."/>
            <person name="Islam M.K."/>
            <person name="Roy D.K."/>
            <person name="Haider R."/>
            <person name="Moosa M.M."/>
            <person name="Elias S.M."/>
            <person name="Hasan A.M."/>
            <person name="Jahan S."/>
            <person name="Shafiuddin M."/>
            <person name="Mahmood N."/>
            <person name="Shommy N.S."/>
        </authorList>
    </citation>
    <scope>NUCLEOTIDE SEQUENCE [LARGE SCALE GENOMIC DNA]</scope>
    <source>
        <strain evidence="2">cv. O-4</strain>
    </source>
</reference>
<dbReference type="AlphaFoldDB" id="A0A1R3GPS8"/>
<proteinExistence type="predicted"/>
<comment type="caution">
    <text evidence="1">The sequence shown here is derived from an EMBL/GenBank/DDBJ whole genome shotgun (WGS) entry which is preliminary data.</text>
</comment>
<keyword evidence="2" id="KW-1185">Reference proteome</keyword>
<evidence type="ECO:0000313" key="2">
    <source>
        <dbReference type="Proteomes" id="UP000187203"/>
    </source>
</evidence>
<organism evidence="1 2">
    <name type="scientific">Corchorus olitorius</name>
    <dbReference type="NCBI Taxonomy" id="93759"/>
    <lineage>
        <taxon>Eukaryota</taxon>
        <taxon>Viridiplantae</taxon>
        <taxon>Streptophyta</taxon>
        <taxon>Embryophyta</taxon>
        <taxon>Tracheophyta</taxon>
        <taxon>Spermatophyta</taxon>
        <taxon>Magnoliopsida</taxon>
        <taxon>eudicotyledons</taxon>
        <taxon>Gunneridae</taxon>
        <taxon>Pentapetalae</taxon>
        <taxon>rosids</taxon>
        <taxon>malvids</taxon>
        <taxon>Malvales</taxon>
        <taxon>Malvaceae</taxon>
        <taxon>Grewioideae</taxon>
        <taxon>Apeibeae</taxon>
        <taxon>Corchorus</taxon>
    </lineage>
</organism>
<evidence type="ECO:0000313" key="1">
    <source>
        <dbReference type="EMBL" id="OMO60057.1"/>
    </source>
</evidence>
<dbReference type="Proteomes" id="UP000187203">
    <property type="component" value="Unassembled WGS sequence"/>
</dbReference>
<sequence>MSVPQRDPILSVFTNPHDCVLCMLTCWTGNNGAFGIVNLKLGVYENLVAAGTASKFDICGSSILHPTWLGSILTSIPACFNVVLPFDGETLMCTKSNLATRKEGKQEQGTWYFKKCKTFPYTCHLVPKKELPM</sequence>
<name>A0A1R3GPS8_9ROSI</name>
<gene>
    <name evidence="1" type="ORF">COLO4_33958</name>
</gene>
<protein>
    <submittedName>
        <fullName evidence="1">Heterodisulfide reductase, subunit C</fullName>
    </submittedName>
</protein>
<dbReference type="EMBL" id="AWUE01021976">
    <property type="protein sequence ID" value="OMO60057.1"/>
    <property type="molecule type" value="Genomic_DNA"/>
</dbReference>